<dbReference type="Pfam" id="PF00172">
    <property type="entry name" value="Zn_clus"/>
    <property type="match status" value="1"/>
</dbReference>
<name>A0AAJ0D990_9PEZI</name>
<feature type="compositionally biased region" description="Pro residues" evidence="2">
    <location>
        <begin position="676"/>
        <end position="685"/>
    </location>
</feature>
<dbReference type="GO" id="GO:0008270">
    <property type="term" value="F:zinc ion binding"/>
    <property type="evidence" value="ECO:0007669"/>
    <property type="project" value="InterPro"/>
</dbReference>
<evidence type="ECO:0000313" key="4">
    <source>
        <dbReference type="EMBL" id="KAK3049409.1"/>
    </source>
</evidence>
<dbReference type="Gene3D" id="4.10.240.10">
    <property type="entry name" value="Zn(2)-C6 fungal-type DNA-binding domain"/>
    <property type="match status" value="1"/>
</dbReference>
<dbReference type="GO" id="GO:0000981">
    <property type="term" value="F:DNA-binding transcription factor activity, RNA polymerase II-specific"/>
    <property type="evidence" value="ECO:0007669"/>
    <property type="project" value="InterPro"/>
</dbReference>
<organism evidence="4 5">
    <name type="scientific">Extremus antarcticus</name>
    <dbReference type="NCBI Taxonomy" id="702011"/>
    <lineage>
        <taxon>Eukaryota</taxon>
        <taxon>Fungi</taxon>
        <taxon>Dikarya</taxon>
        <taxon>Ascomycota</taxon>
        <taxon>Pezizomycotina</taxon>
        <taxon>Dothideomycetes</taxon>
        <taxon>Dothideomycetidae</taxon>
        <taxon>Mycosphaerellales</taxon>
        <taxon>Extremaceae</taxon>
        <taxon>Extremus</taxon>
    </lineage>
</organism>
<evidence type="ECO:0000256" key="2">
    <source>
        <dbReference type="SAM" id="MobiDB-lite"/>
    </source>
</evidence>
<feature type="compositionally biased region" description="Polar residues" evidence="2">
    <location>
        <begin position="118"/>
        <end position="128"/>
    </location>
</feature>
<feature type="compositionally biased region" description="Polar residues" evidence="2">
    <location>
        <begin position="66"/>
        <end position="111"/>
    </location>
</feature>
<dbReference type="Proteomes" id="UP001271007">
    <property type="component" value="Unassembled WGS sequence"/>
</dbReference>
<dbReference type="EMBL" id="JAWDJX010000040">
    <property type="protein sequence ID" value="KAK3049409.1"/>
    <property type="molecule type" value="Genomic_DNA"/>
</dbReference>
<evidence type="ECO:0000256" key="1">
    <source>
        <dbReference type="ARBA" id="ARBA00023242"/>
    </source>
</evidence>
<sequence>MDYTYGSYAQPGATAQRESVYGSQHLPSDFSGYRSEIYRGYQQQSNHDVESPGASRRPNKHPRLDPQSNSRTTHGYQAGASNGHRTLPSLSQNSSTSRSGQAHQSSATLEQQIRGLASYTNTPASYGNGTAGPASPSAPTPAPSGGLPPGLEYSPSGEILPQRGAAPGTILRLACMYCDRKKRKCPRDWPCGECKKDGQTCIPKIRQYQRPNPPTGPELDAQAEGDSDDAAATTEGQGSTSAKPLRDESKRKEIVRMGPVVGGCQEWSNMRLAYSPWPPSLDDVREKMFHMEESLLFTSQQWADYWPHMTNVYTRQIRPVVHKNGATVEMWECRNHKLRRLKGKEFEGPRKRNRLSKLHLLESEVPCKIRIRVVYFIKHAKTDEAHNLGLGSCRCIPDWVLFERTGQVLTDMTKHNHTLETMDRFKRCDALPFFGAQKVQEEGYGNAPVRRWIQEKYGSYSKQVEFLTISDVANASKFWRKQHPTLELLDVIPDEDPVVDARKRALDSIGTTAPEGLRKALAEVFKQLPAAIEIALPFLQTAQEAGAPSNSAGVLEGVEITGKIPHPGYPSFGWKDTWSPDQTEPVIGHRLVTATKNAASVAPFPPAPNPAPALAPALAPSPATLRPPAQRGTVPQNVATRSTPYVPPQTSSTEDSATRHNPILAPRTVTQVTPQMPAPTPPVPRPSWASSATSEPEKGAWRPTDIVSVIFGGPSTSGS</sequence>
<dbReference type="CDD" id="cd00067">
    <property type="entry name" value="GAL4"/>
    <property type="match status" value="1"/>
</dbReference>
<feature type="region of interest" description="Disordered" evidence="2">
    <location>
        <begin position="205"/>
        <end position="251"/>
    </location>
</feature>
<comment type="caution">
    <text evidence="4">The sequence shown here is derived from an EMBL/GenBank/DDBJ whole genome shotgun (WGS) entry which is preliminary data.</text>
</comment>
<evidence type="ECO:0000313" key="5">
    <source>
        <dbReference type="Proteomes" id="UP001271007"/>
    </source>
</evidence>
<dbReference type="AlphaFoldDB" id="A0AAJ0D990"/>
<dbReference type="SUPFAM" id="SSF57701">
    <property type="entry name" value="Zn2/Cys6 DNA-binding domain"/>
    <property type="match status" value="1"/>
</dbReference>
<evidence type="ECO:0000259" key="3">
    <source>
        <dbReference type="PROSITE" id="PS50048"/>
    </source>
</evidence>
<feature type="region of interest" description="Disordered" evidence="2">
    <location>
        <begin position="627"/>
        <end position="705"/>
    </location>
</feature>
<reference evidence="4" key="1">
    <citation type="submission" date="2023-04" db="EMBL/GenBank/DDBJ databases">
        <title>Black Yeasts Isolated from many extreme environments.</title>
        <authorList>
            <person name="Coleine C."/>
            <person name="Stajich J.E."/>
            <person name="Selbmann L."/>
        </authorList>
    </citation>
    <scope>NUCLEOTIDE SEQUENCE</scope>
    <source>
        <strain evidence="4">CCFEE 5312</strain>
    </source>
</reference>
<feature type="domain" description="Zn(2)-C6 fungal-type" evidence="3">
    <location>
        <begin position="174"/>
        <end position="201"/>
    </location>
</feature>
<gene>
    <name evidence="4" type="ORF">LTR09_009328</name>
</gene>
<accession>A0AAJ0D990</accession>
<feature type="region of interest" description="Disordered" evidence="2">
    <location>
        <begin position="1"/>
        <end position="164"/>
    </location>
</feature>
<keyword evidence="1" id="KW-0539">Nucleus</keyword>
<dbReference type="InterPro" id="IPR036864">
    <property type="entry name" value="Zn2-C6_fun-type_DNA-bd_sf"/>
</dbReference>
<proteinExistence type="predicted"/>
<dbReference type="PROSITE" id="PS50048">
    <property type="entry name" value="ZN2_CY6_FUNGAL_2"/>
    <property type="match status" value="1"/>
</dbReference>
<protein>
    <recommendedName>
        <fullName evidence="3">Zn(2)-C6 fungal-type domain-containing protein</fullName>
    </recommendedName>
</protein>
<dbReference type="InterPro" id="IPR001138">
    <property type="entry name" value="Zn2Cys6_DnaBD"/>
</dbReference>
<feature type="compositionally biased region" description="Polar residues" evidence="2">
    <location>
        <begin position="633"/>
        <end position="655"/>
    </location>
</feature>
<keyword evidence="5" id="KW-1185">Reference proteome</keyword>